<dbReference type="InterPro" id="IPR050326">
    <property type="entry name" value="NAD_dep_DNA_ligaseB"/>
</dbReference>
<evidence type="ECO:0000256" key="5">
    <source>
        <dbReference type="ARBA" id="ARBA00023204"/>
    </source>
</evidence>
<dbReference type="KEGG" id="pgz:C2E15_20940"/>
<dbReference type="Proteomes" id="UP000238365">
    <property type="component" value="Chromosome"/>
</dbReference>
<evidence type="ECO:0000256" key="6">
    <source>
        <dbReference type="ARBA" id="ARBA00034005"/>
    </source>
</evidence>
<dbReference type="SUPFAM" id="SSF56091">
    <property type="entry name" value="DNA ligase/mRNA capping enzyme, catalytic domain"/>
    <property type="match status" value="1"/>
</dbReference>
<dbReference type="Gene3D" id="1.10.287.610">
    <property type="entry name" value="Helix hairpin bin"/>
    <property type="match status" value="1"/>
</dbReference>
<feature type="compositionally biased region" description="Low complexity" evidence="8">
    <location>
        <begin position="559"/>
        <end position="569"/>
    </location>
</feature>
<name>A0A2L0IL22_9GAMM</name>
<organism evidence="11 12">
    <name type="scientific">Mixta gaviniae</name>
    <dbReference type="NCBI Taxonomy" id="665914"/>
    <lineage>
        <taxon>Bacteria</taxon>
        <taxon>Pseudomonadati</taxon>
        <taxon>Pseudomonadota</taxon>
        <taxon>Gammaproteobacteria</taxon>
        <taxon>Enterobacterales</taxon>
        <taxon>Erwiniaceae</taxon>
        <taxon>Mixta</taxon>
    </lineage>
</organism>
<dbReference type="HAMAP" id="MF_01587">
    <property type="entry name" value="DNA_ligase_B"/>
    <property type="match status" value="1"/>
</dbReference>
<dbReference type="Pfam" id="PF01653">
    <property type="entry name" value="DNA_ligase_aden"/>
    <property type="match status" value="1"/>
</dbReference>
<dbReference type="InterPro" id="IPR010994">
    <property type="entry name" value="RuvA_2-like"/>
</dbReference>
<evidence type="ECO:0000256" key="2">
    <source>
        <dbReference type="ARBA" id="ARBA00022705"/>
    </source>
</evidence>
<feature type="active site" description="N6-AMP-lysine intermediate" evidence="7">
    <location>
        <position position="124"/>
    </location>
</feature>
<dbReference type="Pfam" id="PF03120">
    <property type="entry name" value="OB_DNA_ligase"/>
    <property type="match status" value="1"/>
</dbReference>
<keyword evidence="5 7" id="KW-0234">DNA repair</keyword>
<keyword evidence="1 7" id="KW-0436">Ligase</keyword>
<dbReference type="PANTHER" id="PTHR47810">
    <property type="entry name" value="DNA LIGASE"/>
    <property type="match status" value="1"/>
</dbReference>
<feature type="chain" id="PRO_5014701232" description="DNA ligase B" evidence="9">
    <location>
        <begin position="20"/>
        <end position="586"/>
    </location>
</feature>
<dbReference type="Gene3D" id="2.40.50.140">
    <property type="entry name" value="Nucleic acid-binding proteins"/>
    <property type="match status" value="1"/>
</dbReference>
<dbReference type="Gene3D" id="3.30.470.30">
    <property type="entry name" value="DNA ligase/mRNA capping enzyme"/>
    <property type="match status" value="1"/>
</dbReference>
<evidence type="ECO:0000256" key="7">
    <source>
        <dbReference type="HAMAP-Rule" id="MF_01587"/>
    </source>
</evidence>
<gene>
    <name evidence="7" type="primary">ligB</name>
    <name evidence="11" type="ORF">C2E15_20940</name>
</gene>
<dbReference type="EC" id="6.5.1.2" evidence="7"/>
<keyword evidence="9" id="KW-0732">Signal</keyword>
<dbReference type="InterPro" id="IPR013840">
    <property type="entry name" value="DNAligase_N"/>
</dbReference>
<evidence type="ECO:0000256" key="8">
    <source>
        <dbReference type="SAM" id="MobiDB-lite"/>
    </source>
</evidence>
<accession>A0A2L0IL22</accession>
<dbReference type="GO" id="GO:0006260">
    <property type="term" value="P:DNA replication"/>
    <property type="evidence" value="ECO:0007669"/>
    <property type="project" value="UniProtKB-KW"/>
</dbReference>
<evidence type="ECO:0000256" key="3">
    <source>
        <dbReference type="ARBA" id="ARBA00022763"/>
    </source>
</evidence>
<dbReference type="InterPro" id="IPR012340">
    <property type="entry name" value="NA-bd_OB-fold"/>
</dbReference>
<keyword evidence="2 7" id="KW-0235">DNA replication</keyword>
<dbReference type="InterPro" id="IPR004150">
    <property type="entry name" value="NAD_DNA_ligase_OB"/>
</dbReference>
<dbReference type="SUPFAM" id="SSF47781">
    <property type="entry name" value="RuvA domain 2-like"/>
    <property type="match status" value="1"/>
</dbReference>
<comment type="function">
    <text evidence="7">Catalyzes the formation of phosphodiester linkages between 5'-phosphoryl and 3'-hydroxyl groups in double-stranded DNA using NAD as a coenzyme and as the energy source for the reaction.</text>
</comment>
<evidence type="ECO:0000256" key="9">
    <source>
        <dbReference type="SAM" id="SignalP"/>
    </source>
</evidence>
<dbReference type="SUPFAM" id="SSF50249">
    <property type="entry name" value="Nucleic acid-binding proteins"/>
    <property type="match status" value="1"/>
</dbReference>
<keyword evidence="3 7" id="KW-0227">DNA damage</keyword>
<feature type="domain" description="NAD-dependent DNA ligase N-terminal" evidence="10">
    <location>
        <begin position="28"/>
        <end position="426"/>
    </location>
</feature>
<comment type="similarity">
    <text evidence="7">Belongs to the NAD-dependent DNA ligase family. LigB subfamily.</text>
</comment>
<protein>
    <recommendedName>
        <fullName evidence="7">DNA ligase B</fullName>
        <ecNumber evidence="7">6.5.1.2</ecNumber>
    </recommendedName>
    <alternativeName>
        <fullName evidence="7">Polydeoxyribonucleotide synthase [NAD(+)] B</fullName>
    </alternativeName>
</protein>
<feature type="signal peptide" evidence="9">
    <location>
        <begin position="1"/>
        <end position="19"/>
    </location>
</feature>
<sequence>MSGKGMLWLLWLFAGAAQALCPQWAPARAAEEIAHLRQQLRSWDGAYYDEGTTPIDDALYDSLQRRLQQWQRCFQPAAEADRPAWGRSGGTDHPVAHAGVKKLPDKLAVAYWMQGKERLWLQPKIDGVAVTLVYRLGKLAALISRGDGAQGQNWLGKAPYISALPQTIDDKRPLLVLQGELFLVVNDHQQSLHGGRNARAQVAGALMRQSPSPLLSQLGIFIWAWPDGPKTMEGRQAALKRLGFGVASAWTRPVSDEEDVARWRDRWFRSPLPFVTDGVVIHQDRRSAGKQWLPGRSEESAAWKYSPPIISSEVQSVVFPIGRTGKIAVVLNVAPVQLDDKTVRRVSLGSLSRWQALDIVPGDQVAIGLAGQGIPRFESVVWRVKQRERPVAPDPQRYHSLSCLNYSAGCRKQFLSRLSWISQKSVLDLPGIQRSTWQRLLQQPGFTHIFSWMSMSAERLSTLPGITPQRAQQIVHHFNLAQRQPLRRWIKALGVPLPEAALSALPDSSWAELLARDARAWQQLPGIGATLAEKITRWLQDKQVRELIAFIQQQQQQTAAAGPATQHPAILPSAAQPAINVPDADN</sequence>
<dbReference type="AlphaFoldDB" id="A0A2L0IL22"/>
<keyword evidence="12" id="KW-1185">Reference proteome</keyword>
<evidence type="ECO:0000256" key="4">
    <source>
        <dbReference type="ARBA" id="ARBA00023027"/>
    </source>
</evidence>
<dbReference type="InterPro" id="IPR020923">
    <property type="entry name" value="DNA_ligase_B"/>
</dbReference>
<dbReference type="SMART" id="SM00532">
    <property type="entry name" value="LIGANc"/>
    <property type="match status" value="1"/>
</dbReference>
<dbReference type="Gene3D" id="1.10.150.20">
    <property type="entry name" value="5' to 3' exonuclease, C-terminal subdomain"/>
    <property type="match status" value="2"/>
</dbReference>
<dbReference type="EMBL" id="CP026377">
    <property type="protein sequence ID" value="AUX95277.1"/>
    <property type="molecule type" value="Genomic_DNA"/>
</dbReference>
<evidence type="ECO:0000259" key="10">
    <source>
        <dbReference type="SMART" id="SM00532"/>
    </source>
</evidence>
<proteinExistence type="inferred from homology"/>
<dbReference type="PANTHER" id="PTHR47810:SF1">
    <property type="entry name" value="DNA LIGASE B"/>
    <property type="match status" value="1"/>
</dbReference>
<dbReference type="NCBIfam" id="NF005987">
    <property type="entry name" value="PRK08097.1"/>
    <property type="match status" value="1"/>
</dbReference>
<evidence type="ECO:0000313" key="12">
    <source>
        <dbReference type="Proteomes" id="UP000238365"/>
    </source>
</evidence>
<comment type="catalytic activity">
    <reaction evidence="6 7">
        <text>NAD(+) + (deoxyribonucleotide)n-3'-hydroxyl + 5'-phospho-(deoxyribonucleotide)m = (deoxyribonucleotide)n+m + AMP + beta-nicotinamide D-nucleotide.</text>
        <dbReference type="EC" id="6.5.1.2"/>
    </reaction>
</comment>
<dbReference type="GO" id="GO:0003911">
    <property type="term" value="F:DNA ligase (NAD+) activity"/>
    <property type="evidence" value="ECO:0007669"/>
    <property type="project" value="UniProtKB-UniRule"/>
</dbReference>
<evidence type="ECO:0000256" key="1">
    <source>
        <dbReference type="ARBA" id="ARBA00022598"/>
    </source>
</evidence>
<evidence type="ECO:0000313" key="11">
    <source>
        <dbReference type="EMBL" id="AUX95277.1"/>
    </source>
</evidence>
<dbReference type="Pfam" id="PF14520">
    <property type="entry name" value="HHH_5"/>
    <property type="match status" value="1"/>
</dbReference>
<keyword evidence="4 7" id="KW-0520">NAD</keyword>
<dbReference type="GO" id="GO:0006281">
    <property type="term" value="P:DNA repair"/>
    <property type="evidence" value="ECO:0007669"/>
    <property type="project" value="UniProtKB-KW"/>
</dbReference>
<feature type="region of interest" description="Disordered" evidence="8">
    <location>
        <begin position="559"/>
        <end position="586"/>
    </location>
</feature>
<reference evidence="11 12" key="1">
    <citation type="submission" date="2018-01" db="EMBL/GenBank/DDBJ databases">
        <title>Complete and assembled Genome of Pantoea gaviniae DSM22758T.</title>
        <authorList>
            <person name="Stevens M.J.A."/>
            <person name="Zurfluh K."/>
            <person name="Stephan R."/>
        </authorList>
    </citation>
    <scope>NUCLEOTIDE SEQUENCE [LARGE SCALE GENOMIC DNA]</scope>
    <source>
        <strain evidence="11 12">DSM 22758</strain>
    </source>
</reference>
<dbReference type="InterPro" id="IPR013839">
    <property type="entry name" value="DNAligase_adenylation"/>
</dbReference>